<keyword evidence="5" id="KW-1185">Reference proteome</keyword>
<proteinExistence type="predicted"/>
<gene>
    <name evidence="4" type="ORF">TCT1_13530</name>
</gene>
<keyword evidence="1" id="KW-0175">Coiled coil</keyword>
<feature type="compositionally biased region" description="Basic and acidic residues" evidence="2">
    <location>
        <begin position="924"/>
        <end position="933"/>
    </location>
</feature>
<feature type="transmembrane region" description="Helical" evidence="3">
    <location>
        <begin position="639"/>
        <end position="658"/>
    </location>
</feature>
<dbReference type="PANTHER" id="PTHR37813">
    <property type="entry name" value="FELS-2 PROPHAGE PROTEIN"/>
    <property type="match status" value="1"/>
</dbReference>
<feature type="transmembrane region" description="Helical" evidence="3">
    <location>
        <begin position="570"/>
        <end position="592"/>
    </location>
</feature>
<evidence type="ECO:0000256" key="1">
    <source>
        <dbReference type="SAM" id="Coils"/>
    </source>
</evidence>
<dbReference type="EMBL" id="AP028978">
    <property type="protein sequence ID" value="BET96432.1"/>
    <property type="molecule type" value="Genomic_DNA"/>
</dbReference>
<evidence type="ECO:0000313" key="5">
    <source>
        <dbReference type="Proteomes" id="UP001529514"/>
    </source>
</evidence>
<dbReference type="Proteomes" id="UP001529514">
    <property type="component" value="Chromosome"/>
</dbReference>
<keyword evidence="3" id="KW-0812">Transmembrane</keyword>
<evidence type="ECO:0000256" key="2">
    <source>
        <dbReference type="SAM" id="MobiDB-lite"/>
    </source>
</evidence>
<feature type="transmembrane region" description="Helical" evidence="3">
    <location>
        <begin position="678"/>
        <end position="700"/>
    </location>
</feature>
<feature type="transmembrane region" description="Helical" evidence="3">
    <location>
        <begin position="604"/>
        <end position="627"/>
    </location>
</feature>
<name>A0ABN7C251_9GAMM</name>
<protein>
    <submittedName>
        <fullName evidence="4">Phage tail tape measure protein</fullName>
    </submittedName>
</protein>
<sequence length="947" mass="105681">MSDRNLRLQVILSAVDKLTRPFKGAQAANKRLAETIKQSRQQLRELNQQASKIEGFRKTKRQLAETQQAYRSATERVAALSRALNTSANPTQTQIRQLQQAKNAAAQLKNKTNALNQSLQRQRDTLHASGIATNQLGQAQRRLNADISRANNTLAQQRQQLERLEQREKKMATAKSSYQKGQHLRREMLGHGASITASGVGILMGVKPMLNEAAIYDKEMSSFRALGVGENILKDADKFANGMHIIGNSASDNLKTLKEAHSVLRHYDEAKMVTPELLRMRYATEFLTMHGLSDEKAKEFRDQSQEVLKIAELRNMINSPEDFKRSVNMSTQAMAASGGMVLPSDYMAMMKTGEMAAKQMSDEAFYFSMSHIIQQIGGDRTGTGLSSAYSALMMGYMKLSAAEELNKIGLLKPDALRYSKTGKLARVEKNALVNSRKFQTDPFRYLIDEIVPRIKKKYPGLDETGIETNIAQLFSNKKAAGLFVTMYRERANMEKQIKAGHEAYRVDQLVKEGSSTAQGQELELGSRKRDLYKQIGNHLLPLYVKGLEKLSAMLTRVKRFFSDHSTVTKYLSVSIALLGMILAIMGAITLALATLLGPLVVVRLGFALLGIKGAGSLKLLSGAFSVIGKVLMWLGRLMLAHPILLIISLIALGAYLIWKNWDKLGPWFKRLWEGIKNAFFAAWEFIKNYILNWTLFGLIYRHWDKIVAYTSTTWANIKTKIAKKWDEIIEDTGKLPERFKRFGTEIIDKLVTGIKEKWAALKQSLSELGTQIKEAVTPDFMKEQAQKPTVKQALDAYNSATRPHANPFTAFTGAHDTGGYIPAGKFGLVGEYGPELINGPARVTSRRQTAMLARMAAAALSMGASTVSAQPVPLHPYSLPAAQYQNAGVTVINPHQRNDRPAYEIHIHTTPAQSAQDIAQAVARELDRREQQQRARARSAFADREEY</sequence>
<dbReference type="RefSeq" id="WP_374053224.1">
    <property type="nucleotide sequence ID" value="NZ_AP028978.1"/>
</dbReference>
<feature type="region of interest" description="Disordered" evidence="2">
    <location>
        <begin position="923"/>
        <end position="947"/>
    </location>
</feature>
<organism evidence="4 5">
    <name type="scientific">Xenorhabdus taiwanensis</name>
    <dbReference type="NCBI Taxonomy" id="3085177"/>
    <lineage>
        <taxon>Bacteria</taxon>
        <taxon>Pseudomonadati</taxon>
        <taxon>Pseudomonadota</taxon>
        <taxon>Gammaproteobacteria</taxon>
        <taxon>Enterobacterales</taxon>
        <taxon>Morganellaceae</taxon>
        <taxon>Xenorhabdus</taxon>
    </lineage>
</organism>
<accession>A0ABN7C251</accession>
<keyword evidence="3" id="KW-1133">Transmembrane helix</keyword>
<reference evidence="4 5" key="1">
    <citation type="submission" date="2023-10" db="EMBL/GenBank/DDBJ databases">
        <title>Xenorhabdus taiwanensis sp. nov., a symbiotic bacterium associated with the entomopathogenic nematode Steinernema taiwanensis.</title>
        <authorList>
            <person name="Tseng C.T."/>
            <person name="Shu H.Y."/>
            <person name="Chen M.H."/>
            <person name="Fang Y.J."/>
            <person name="Wu T.L."/>
            <person name="Lin Y.C."/>
            <person name="Huang C.J."/>
        </authorList>
    </citation>
    <scope>NUCLEOTIDE SEQUENCE [LARGE SCALE GENOMIC DNA]</scope>
    <source>
        <strain evidence="4 5">TCT-1</strain>
    </source>
</reference>
<evidence type="ECO:0000256" key="3">
    <source>
        <dbReference type="SAM" id="Phobius"/>
    </source>
</evidence>
<evidence type="ECO:0000313" key="4">
    <source>
        <dbReference type="EMBL" id="BET96432.1"/>
    </source>
</evidence>
<keyword evidence="3" id="KW-0472">Membrane</keyword>
<feature type="coiled-coil region" evidence="1">
    <location>
        <begin position="22"/>
        <end position="174"/>
    </location>
</feature>
<dbReference type="PANTHER" id="PTHR37813:SF1">
    <property type="entry name" value="FELS-2 PROPHAGE PROTEIN"/>
    <property type="match status" value="1"/>
</dbReference>